<evidence type="ECO:0008006" key="11">
    <source>
        <dbReference type="Google" id="ProtNLM"/>
    </source>
</evidence>
<evidence type="ECO:0000256" key="5">
    <source>
        <dbReference type="ARBA" id="ARBA00022989"/>
    </source>
</evidence>
<keyword evidence="3 8" id="KW-0812">Transmembrane</keyword>
<comment type="caution">
    <text evidence="9">The sequence shown here is derived from an EMBL/GenBank/DDBJ whole genome shotgun (WGS) entry which is preliminary data.</text>
</comment>
<evidence type="ECO:0000256" key="3">
    <source>
        <dbReference type="ARBA" id="ARBA00022692"/>
    </source>
</evidence>
<dbReference type="Pfam" id="PF00067">
    <property type="entry name" value="p450"/>
    <property type="match status" value="1"/>
</dbReference>
<evidence type="ECO:0000313" key="9">
    <source>
        <dbReference type="EMBL" id="KAJ9163660.1"/>
    </source>
</evidence>
<sequence>MEAMGVLLAVVLGALPLLLWWLNELWYVLPLKLRVSNTGTKLPPGHMGFPFFGEMLTFLWYFKVLRRPDDFINYKRSKYGDGVGLYRTHLFGSPSIIACFPTVNKFVLQSDDKFILQWPNLEVMGRNSLVVVHGQAHERLRSFVSNSINRPDALQLIAACVQPRLVSALHSWAQLGKFKAYKEIKKLTLQNIGKLFASLEPGPILDSLDKLYDGMLKGIRAYPLNFPGTASHHAIQCRKKLEAIFRVELEKKKKEEVQSNRVGTTNDLMDGLMQMIDEEGNQLSDQEVLDNIISLIIGGYESTTLASMWAIYYLAKYPDVLGKLREENLAMWKKKKGDFITIEDVSELKYTNKVVEETIRSANVSGFIFRLVTKEVEYKGYRIPKNWKVIIWLRYLHTNTENFEDPLCFNPERWNVPARPGTYLVFGGGPRICAGNMLARMQLAILLHHLSVGYKWELLNPDAKMIYLPNPAPADGAEIAFSKI</sequence>
<evidence type="ECO:0000256" key="7">
    <source>
        <dbReference type="RuleBase" id="RU000461"/>
    </source>
</evidence>
<dbReference type="InterPro" id="IPR001128">
    <property type="entry name" value="Cyt_P450"/>
</dbReference>
<keyword evidence="7" id="KW-0503">Monooxygenase</keyword>
<keyword evidence="10" id="KW-1185">Reference proteome</keyword>
<keyword evidence="7" id="KW-0349">Heme</keyword>
<organism evidence="9 10">
    <name type="scientific">Hevea brasiliensis</name>
    <name type="common">Para rubber tree</name>
    <name type="synonym">Siphonia brasiliensis</name>
    <dbReference type="NCBI Taxonomy" id="3981"/>
    <lineage>
        <taxon>Eukaryota</taxon>
        <taxon>Viridiplantae</taxon>
        <taxon>Streptophyta</taxon>
        <taxon>Embryophyta</taxon>
        <taxon>Tracheophyta</taxon>
        <taxon>Spermatophyta</taxon>
        <taxon>Magnoliopsida</taxon>
        <taxon>eudicotyledons</taxon>
        <taxon>Gunneridae</taxon>
        <taxon>Pentapetalae</taxon>
        <taxon>rosids</taxon>
        <taxon>fabids</taxon>
        <taxon>Malpighiales</taxon>
        <taxon>Euphorbiaceae</taxon>
        <taxon>Crotonoideae</taxon>
        <taxon>Micrandreae</taxon>
        <taxon>Hevea</taxon>
    </lineage>
</organism>
<dbReference type="SUPFAM" id="SSF48264">
    <property type="entry name" value="Cytochrome P450"/>
    <property type="match status" value="1"/>
</dbReference>
<keyword evidence="5 8" id="KW-1133">Transmembrane helix</keyword>
<evidence type="ECO:0000256" key="4">
    <source>
        <dbReference type="ARBA" id="ARBA00022723"/>
    </source>
</evidence>
<evidence type="ECO:0000256" key="6">
    <source>
        <dbReference type="ARBA" id="ARBA00023004"/>
    </source>
</evidence>
<dbReference type="InterPro" id="IPR017972">
    <property type="entry name" value="Cyt_P450_CS"/>
</dbReference>
<dbReference type="PANTHER" id="PTHR24286">
    <property type="entry name" value="CYTOCHROME P450 26"/>
    <property type="match status" value="1"/>
</dbReference>
<accession>A0ABQ9LDZ1</accession>
<evidence type="ECO:0000256" key="1">
    <source>
        <dbReference type="ARBA" id="ARBA00004167"/>
    </source>
</evidence>
<feature type="transmembrane region" description="Helical" evidence="8">
    <location>
        <begin position="5"/>
        <end position="22"/>
    </location>
</feature>
<dbReference type="Proteomes" id="UP001174677">
    <property type="component" value="Chromosome 13"/>
</dbReference>
<proteinExistence type="inferred from homology"/>
<keyword evidence="7" id="KW-0560">Oxidoreductase</keyword>
<name>A0ABQ9LDZ1_HEVBR</name>
<comment type="subcellular location">
    <subcellularLocation>
        <location evidence="1">Membrane</location>
        <topology evidence="1">Single-pass membrane protein</topology>
    </subcellularLocation>
</comment>
<gene>
    <name evidence="9" type="ORF">P3X46_023305</name>
</gene>
<keyword evidence="6 7" id="KW-0408">Iron</keyword>
<evidence type="ECO:0000313" key="10">
    <source>
        <dbReference type="Proteomes" id="UP001174677"/>
    </source>
</evidence>
<protein>
    <recommendedName>
        <fullName evidence="11">Cytochrome P450</fullName>
    </recommendedName>
</protein>
<keyword evidence="8" id="KW-0472">Membrane</keyword>
<dbReference type="EMBL" id="JARPOI010000013">
    <property type="protein sequence ID" value="KAJ9163660.1"/>
    <property type="molecule type" value="Genomic_DNA"/>
</dbReference>
<keyword evidence="4 7" id="KW-0479">Metal-binding</keyword>
<reference evidence="9" key="1">
    <citation type="journal article" date="2023" name="Plant Biotechnol. J.">
        <title>Chromosome-level wild Hevea brasiliensis genome provides new tools for genomic-assisted breeding and valuable loci to elevate rubber yield.</title>
        <authorList>
            <person name="Cheng H."/>
            <person name="Song X."/>
            <person name="Hu Y."/>
            <person name="Wu T."/>
            <person name="Yang Q."/>
            <person name="An Z."/>
            <person name="Feng S."/>
            <person name="Deng Z."/>
            <person name="Wu W."/>
            <person name="Zeng X."/>
            <person name="Tu M."/>
            <person name="Wang X."/>
            <person name="Huang H."/>
        </authorList>
    </citation>
    <scope>NUCLEOTIDE SEQUENCE</scope>
    <source>
        <strain evidence="9">MT/VB/25A 57/8</strain>
    </source>
</reference>
<dbReference type="PANTHER" id="PTHR24286:SF12">
    <property type="entry name" value="CYTOCHROME P450 FAMILY PROTEIN, EXPRESSED"/>
    <property type="match status" value="1"/>
</dbReference>
<dbReference type="PROSITE" id="PS00086">
    <property type="entry name" value="CYTOCHROME_P450"/>
    <property type="match status" value="1"/>
</dbReference>
<dbReference type="InterPro" id="IPR036396">
    <property type="entry name" value="Cyt_P450_sf"/>
</dbReference>
<dbReference type="PRINTS" id="PR00463">
    <property type="entry name" value="EP450I"/>
</dbReference>
<evidence type="ECO:0000256" key="2">
    <source>
        <dbReference type="ARBA" id="ARBA00010617"/>
    </source>
</evidence>
<evidence type="ECO:0000256" key="8">
    <source>
        <dbReference type="SAM" id="Phobius"/>
    </source>
</evidence>
<dbReference type="InterPro" id="IPR002401">
    <property type="entry name" value="Cyt_P450_E_grp-I"/>
</dbReference>
<dbReference type="PRINTS" id="PR00385">
    <property type="entry name" value="P450"/>
</dbReference>
<dbReference type="Gene3D" id="1.10.630.10">
    <property type="entry name" value="Cytochrome P450"/>
    <property type="match status" value="1"/>
</dbReference>
<comment type="similarity">
    <text evidence="2 7">Belongs to the cytochrome P450 family.</text>
</comment>